<dbReference type="KEGG" id="salm:D0Y50_18560"/>
<organism evidence="2 3">
    <name type="scientific">Salinimonas sediminis</name>
    <dbReference type="NCBI Taxonomy" id="2303538"/>
    <lineage>
        <taxon>Bacteria</taxon>
        <taxon>Pseudomonadati</taxon>
        <taxon>Pseudomonadota</taxon>
        <taxon>Gammaproteobacteria</taxon>
        <taxon>Alteromonadales</taxon>
        <taxon>Alteromonadaceae</taxon>
        <taxon>Alteromonas/Salinimonas group</taxon>
        <taxon>Salinimonas</taxon>
    </lineage>
</organism>
<evidence type="ECO:0000313" key="3">
    <source>
        <dbReference type="Proteomes" id="UP000262073"/>
    </source>
</evidence>
<dbReference type="SUPFAM" id="SSF141868">
    <property type="entry name" value="EAL domain-like"/>
    <property type="match status" value="1"/>
</dbReference>
<accession>A0A346NRM3</accession>
<sequence>MRKFSNVSATDLPLYIIEENAKELPCEGCRNGQALPFDFSMAFQPLVDLEQRSVFGYEGLVRGVNNEPAYTIMEKVNAEYIYRFDQACRVKAIALAAGAGITERLNINFMPGAIYRPDICIKTTLKAAQLYGFPLSNITFEVVESAHINDTAHLQRIIDYYKEMGFATALDDFGSGYANLDWLADLAPDSIKIDMHLIRNIDSDRKKKAIVNALTSLCRQLGIDVLAEGVETKAERDTLAEMGVVKQQGYFFGKPQFESFETVARDVFY</sequence>
<gene>
    <name evidence="2" type="ORF">D0Y50_18560</name>
</gene>
<dbReference type="PANTHER" id="PTHR33121">
    <property type="entry name" value="CYCLIC DI-GMP PHOSPHODIESTERASE PDEF"/>
    <property type="match status" value="1"/>
</dbReference>
<dbReference type="PANTHER" id="PTHR33121:SF15">
    <property type="entry name" value="BLUE LIGHT- AND TEMPERATURE-REGULATED ANTIREPRESSOR BLUF"/>
    <property type="match status" value="1"/>
</dbReference>
<dbReference type="GO" id="GO:0071111">
    <property type="term" value="F:cyclic-guanylate-specific phosphodiesterase activity"/>
    <property type="evidence" value="ECO:0007669"/>
    <property type="project" value="InterPro"/>
</dbReference>
<dbReference type="InterPro" id="IPR050706">
    <property type="entry name" value="Cyclic-di-GMP_PDE-like"/>
</dbReference>
<dbReference type="EMBL" id="CP031769">
    <property type="protein sequence ID" value="AXR08180.1"/>
    <property type="molecule type" value="Genomic_DNA"/>
</dbReference>
<dbReference type="RefSeq" id="WP_108566637.1">
    <property type="nucleotide sequence ID" value="NZ_CP031769.1"/>
</dbReference>
<dbReference type="OrthoDB" id="1673646at2"/>
<keyword evidence="3" id="KW-1185">Reference proteome</keyword>
<dbReference type="AlphaFoldDB" id="A0A346NRM3"/>
<evidence type="ECO:0000313" key="2">
    <source>
        <dbReference type="EMBL" id="AXR08180.1"/>
    </source>
</evidence>
<dbReference type="Pfam" id="PF00563">
    <property type="entry name" value="EAL"/>
    <property type="match status" value="1"/>
</dbReference>
<dbReference type="InterPro" id="IPR035919">
    <property type="entry name" value="EAL_sf"/>
</dbReference>
<dbReference type="SMART" id="SM00052">
    <property type="entry name" value="EAL"/>
    <property type="match status" value="1"/>
</dbReference>
<proteinExistence type="predicted"/>
<evidence type="ECO:0000259" key="1">
    <source>
        <dbReference type="PROSITE" id="PS50883"/>
    </source>
</evidence>
<dbReference type="InterPro" id="IPR001633">
    <property type="entry name" value="EAL_dom"/>
</dbReference>
<feature type="domain" description="EAL" evidence="1">
    <location>
        <begin position="22"/>
        <end position="269"/>
    </location>
</feature>
<reference evidence="2 3" key="1">
    <citation type="submission" date="2018-08" db="EMBL/GenBank/DDBJ databases">
        <title>Salinimonas sediminis sp. nov., a piezophilic bacterium isolated from a deep-sea sediment sample from the New Britain Trench.</title>
        <authorList>
            <person name="Cao J."/>
        </authorList>
    </citation>
    <scope>NUCLEOTIDE SEQUENCE [LARGE SCALE GENOMIC DNA]</scope>
    <source>
        <strain evidence="2 3">N102</strain>
    </source>
</reference>
<dbReference type="Gene3D" id="3.20.20.450">
    <property type="entry name" value="EAL domain"/>
    <property type="match status" value="1"/>
</dbReference>
<dbReference type="CDD" id="cd01948">
    <property type="entry name" value="EAL"/>
    <property type="match status" value="1"/>
</dbReference>
<name>A0A346NRM3_9ALTE</name>
<protein>
    <submittedName>
        <fullName evidence="2">EAL domain-containing protein</fullName>
    </submittedName>
</protein>
<dbReference type="PROSITE" id="PS50883">
    <property type="entry name" value="EAL"/>
    <property type="match status" value="1"/>
</dbReference>
<dbReference type="Proteomes" id="UP000262073">
    <property type="component" value="Chromosome"/>
</dbReference>